<dbReference type="InterPro" id="IPR014722">
    <property type="entry name" value="Rib_uL2_dom2"/>
</dbReference>
<dbReference type="SUPFAM" id="SSF50985">
    <property type="entry name" value="RCC1/BLIP-II"/>
    <property type="match status" value="2"/>
</dbReference>
<feature type="repeat" description="RCC1" evidence="2">
    <location>
        <begin position="686"/>
        <end position="737"/>
    </location>
</feature>
<evidence type="ECO:0008006" key="5">
    <source>
        <dbReference type="Google" id="ProtNLM"/>
    </source>
</evidence>
<organism evidence="3 4">
    <name type="scientific">Leptidea sinapis</name>
    <dbReference type="NCBI Taxonomy" id="189913"/>
    <lineage>
        <taxon>Eukaryota</taxon>
        <taxon>Metazoa</taxon>
        <taxon>Ecdysozoa</taxon>
        <taxon>Arthropoda</taxon>
        <taxon>Hexapoda</taxon>
        <taxon>Insecta</taxon>
        <taxon>Pterygota</taxon>
        <taxon>Neoptera</taxon>
        <taxon>Endopterygota</taxon>
        <taxon>Lepidoptera</taxon>
        <taxon>Glossata</taxon>
        <taxon>Ditrysia</taxon>
        <taxon>Papilionoidea</taxon>
        <taxon>Pieridae</taxon>
        <taxon>Dismorphiinae</taxon>
        <taxon>Leptidea</taxon>
    </lineage>
</organism>
<sequence length="862" mass="92887">MDDSVFETRPHSSKQEKKQTTYRWRSCFASEDEYAQYLSDVITPGMTIALGDVGQVQKVERDIKQNVFLHVFARCTQRSCLVRRHLRAGIEYACVQPSRNLAISGGVSTTLAWGLFTHWIRVEIRCGVRIRRLGVGVSVTSGSYAACSVSVRGGASFEDAALAPLAAVPCATAAARDRPHAQLAQIQLLADCKQYYPCIEIGIKQNRNVNADCRVYGLYITGFRPNPLYTDVLSVYVWGLNDKDQLGGVKGSKVKVPVFSPALSALRPLHITGGSKTLFVVSHDGKVEALAAFRVVQVACGSRDAQTLALTACGKVFSWGDGDFGKLGNGTTSVNRRPGPVTTVEGVHRVAAGSSHSAAWALRPAGLATADVITPHVAPLPFPALKDPLGAHSLDLLKLAAAGRIPDASNAVKIITDVLMGLCMSKPSVADMVVEVCVCELEEAAAGSGRVAPQPVTVDSPHPYADDTFLTGVVKIPGASSLRVSFEPGCSTERRNDPLTILDASGRESGTDRWVLSRPSVELAWRLLDGPLLSAVSGDHQLAPRLAQALAVCAQMCALRKSSINGIVKEIKSIELELAWLACGLRTDARVCSGPDAAKWAWFKRYCLCMRTADALLRRTPLPAPFLADVRKRLADLGIYIPEESTTDTNAWEDNTILTRQHDEQLLHWVACNSGGKHCLALSSDGDVYSWGEGEDGKLGHGNRVSYDRPKLITALSGLMVVAIACGGAHSACLTARGRIYTWGKGRYGRLGHGDSEDQLVPKMGDYHRLGHGSYEHVRRPMRVTGMQGKTIVSIATGYVIIRFVYAGSLHCVACTDTGEVYTWGDNDEGQLGDGTTLAAQRPRLLVALQVCCSETQLGLSR</sequence>
<feature type="repeat" description="RCC1" evidence="2">
    <location>
        <begin position="738"/>
        <end position="818"/>
    </location>
</feature>
<evidence type="ECO:0000256" key="2">
    <source>
        <dbReference type="PROSITE-ProRule" id="PRU00235"/>
    </source>
</evidence>
<gene>
    <name evidence="3" type="ORF">LSINAPIS_LOCUS12757</name>
</gene>
<feature type="repeat" description="RCC1" evidence="2">
    <location>
        <begin position="314"/>
        <end position="363"/>
    </location>
</feature>
<feature type="repeat" description="RCC1" evidence="2">
    <location>
        <begin position="233"/>
        <end position="284"/>
    </location>
</feature>
<dbReference type="SUPFAM" id="SSF49785">
    <property type="entry name" value="Galactose-binding domain-like"/>
    <property type="match status" value="1"/>
</dbReference>
<dbReference type="PROSITE" id="PS50012">
    <property type="entry name" value="RCC1_3"/>
    <property type="match status" value="5"/>
</dbReference>
<dbReference type="InterPro" id="IPR008979">
    <property type="entry name" value="Galactose-bd-like_sf"/>
</dbReference>
<dbReference type="InterPro" id="IPR000408">
    <property type="entry name" value="Reg_chr_condens"/>
</dbReference>
<name>A0A5E4QX30_9NEOP</name>
<keyword evidence="4" id="KW-1185">Reference proteome</keyword>
<evidence type="ECO:0000256" key="1">
    <source>
        <dbReference type="ARBA" id="ARBA00022737"/>
    </source>
</evidence>
<dbReference type="AlphaFoldDB" id="A0A5E4QX30"/>
<dbReference type="PANTHER" id="PTHR22870">
    <property type="entry name" value="REGULATOR OF CHROMOSOME CONDENSATION"/>
    <property type="match status" value="1"/>
</dbReference>
<reference evidence="3 4" key="1">
    <citation type="submission" date="2017-07" db="EMBL/GenBank/DDBJ databases">
        <authorList>
            <person name="Talla V."/>
            <person name="Backstrom N."/>
        </authorList>
    </citation>
    <scope>NUCLEOTIDE SEQUENCE [LARGE SCALE GENOMIC DNA]</scope>
</reference>
<evidence type="ECO:0000313" key="4">
    <source>
        <dbReference type="Proteomes" id="UP000324832"/>
    </source>
</evidence>
<dbReference type="EMBL" id="FZQP02006144">
    <property type="protein sequence ID" value="VVD02572.1"/>
    <property type="molecule type" value="Genomic_DNA"/>
</dbReference>
<protein>
    <recommendedName>
        <fullName evidence="5">PHR domain-containing protein</fullName>
    </recommendedName>
</protein>
<dbReference type="InterPro" id="IPR051210">
    <property type="entry name" value="Ub_ligase/GEF_domain"/>
</dbReference>
<dbReference type="Gene3D" id="2.30.30.30">
    <property type="match status" value="1"/>
</dbReference>
<feature type="repeat" description="RCC1" evidence="2">
    <location>
        <begin position="819"/>
        <end position="862"/>
    </location>
</feature>
<dbReference type="Proteomes" id="UP000324832">
    <property type="component" value="Unassembled WGS sequence"/>
</dbReference>
<dbReference type="Gene3D" id="2.60.120.260">
    <property type="entry name" value="Galactose-binding domain-like"/>
    <property type="match status" value="1"/>
</dbReference>
<evidence type="ECO:0000313" key="3">
    <source>
        <dbReference type="EMBL" id="VVD02572.1"/>
    </source>
</evidence>
<keyword evidence="1" id="KW-0677">Repeat</keyword>
<dbReference type="Pfam" id="PF13540">
    <property type="entry name" value="RCC1_2"/>
    <property type="match status" value="1"/>
</dbReference>
<dbReference type="Pfam" id="PF00415">
    <property type="entry name" value="RCC1"/>
    <property type="match status" value="3"/>
</dbReference>
<dbReference type="PRINTS" id="PR00633">
    <property type="entry name" value="RCCNDNSATION"/>
</dbReference>
<proteinExistence type="predicted"/>
<dbReference type="PANTHER" id="PTHR22870:SF398">
    <property type="entry name" value="E3 UBIQUITIN-PROTEIN LIGASE HERC2"/>
    <property type="match status" value="1"/>
</dbReference>
<dbReference type="InterPro" id="IPR009091">
    <property type="entry name" value="RCC1/BLIP-II"/>
</dbReference>
<dbReference type="Gene3D" id="2.130.10.30">
    <property type="entry name" value="Regulator of chromosome condensation 1/beta-lactamase-inhibitor protein II"/>
    <property type="match status" value="3"/>
</dbReference>
<accession>A0A5E4QX30</accession>